<organism evidence="1 2">
    <name type="scientific">Rotaria sordida</name>
    <dbReference type="NCBI Taxonomy" id="392033"/>
    <lineage>
        <taxon>Eukaryota</taxon>
        <taxon>Metazoa</taxon>
        <taxon>Spiralia</taxon>
        <taxon>Gnathifera</taxon>
        <taxon>Rotifera</taxon>
        <taxon>Eurotatoria</taxon>
        <taxon>Bdelloidea</taxon>
        <taxon>Philodinida</taxon>
        <taxon>Philodinidae</taxon>
        <taxon>Rotaria</taxon>
    </lineage>
</organism>
<evidence type="ECO:0000313" key="1">
    <source>
        <dbReference type="EMBL" id="CAF4371110.1"/>
    </source>
</evidence>
<feature type="non-terminal residue" evidence="1">
    <location>
        <position position="57"/>
    </location>
</feature>
<evidence type="ECO:0000313" key="2">
    <source>
        <dbReference type="Proteomes" id="UP000663836"/>
    </source>
</evidence>
<sequence length="57" mass="6770">MKVYSNIPTLARTTSLTDAYQKIRHFKVNDIEHRPINYHLRVIKEIYPQQTDPTNTV</sequence>
<dbReference type="AlphaFoldDB" id="A0A820MB21"/>
<proteinExistence type="predicted"/>
<dbReference type="Proteomes" id="UP000663836">
    <property type="component" value="Unassembled WGS sequence"/>
</dbReference>
<reference evidence="1" key="1">
    <citation type="submission" date="2021-02" db="EMBL/GenBank/DDBJ databases">
        <authorList>
            <person name="Nowell W R."/>
        </authorList>
    </citation>
    <scope>NUCLEOTIDE SEQUENCE</scope>
</reference>
<name>A0A820MB21_9BILA</name>
<protein>
    <submittedName>
        <fullName evidence="1">Uncharacterized protein</fullName>
    </submittedName>
</protein>
<accession>A0A820MB21</accession>
<comment type="caution">
    <text evidence="1">The sequence shown here is derived from an EMBL/GenBank/DDBJ whole genome shotgun (WGS) entry which is preliminary data.</text>
</comment>
<dbReference type="EMBL" id="CAJOBD010057279">
    <property type="protein sequence ID" value="CAF4371110.1"/>
    <property type="molecule type" value="Genomic_DNA"/>
</dbReference>
<gene>
    <name evidence="1" type="ORF">JBS370_LOCUS42540</name>
</gene>